<gene>
    <name evidence="1" type="ORF">J0895_01580</name>
</gene>
<evidence type="ECO:0000313" key="2">
    <source>
        <dbReference type="Proteomes" id="UP000664844"/>
    </source>
</evidence>
<accession>A0ABS3FL43</accession>
<organism evidence="1 2">
    <name type="scientific">Phormidium pseudopriestleyi FRX01</name>
    <dbReference type="NCBI Taxonomy" id="1759528"/>
    <lineage>
        <taxon>Bacteria</taxon>
        <taxon>Bacillati</taxon>
        <taxon>Cyanobacteriota</taxon>
        <taxon>Cyanophyceae</taxon>
        <taxon>Oscillatoriophycideae</taxon>
        <taxon>Oscillatoriales</taxon>
        <taxon>Oscillatoriaceae</taxon>
        <taxon>Phormidium</taxon>
    </lineage>
</organism>
<sequence>MKLAITGDIKPRWDISDRLPFIPIGGDRLADCSCSYPTTSPRLRITIPDHQVFCTMPIAP</sequence>
<name>A0ABS3FL43_9CYAN</name>
<protein>
    <submittedName>
        <fullName evidence="1">Uncharacterized protein</fullName>
    </submittedName>
</protein>
<dbReference type="RefSeq" id="WP_207086395.1">
    <property type="nucleotide sequence ID" value="NZ_JAFLQW010000042.1"/>
</dbReference>
<reference evidence="1 2" key="1">
    <citation type="submission" date="2021-03" db="EMBL/GenBank/DDBJ databases">
        <title>Metabolic Capacity of the Antarctic Cyanobacterium Phormidium pseudopriestleyi that Sustains Oxygenic Photosynthesis in the Presence of Hydrogen Sulfide.</title>
        <authorList>
            <person name="Lumian J.E."/>
            <person name="Jungblut A.D."/>
            <person name="Dillon M.L."/>
            <person name="Hawes I."/>
            <person name="Doran P.T."/>
            <person name="Mackey T.J."/>
            <person name="Dick G.J."/>
            <person name="Grettenberger C.L."/>
            <person name="Sumner D.Y."/>
        </authorList>
    </citation>
    <scope>NUCLEOTIDE SEQUENCE [LARGE SCALE GENOMIC DNA]</scope>
    <source>
        <strain evidence="1 2">FRX01</strain>
    </source>
</reference>
<keyword evidence="2" id="KW-1185">Reference proteome</keyword>
<evidence type="ECO:0000313" key="1">
    <source>
        <dbReference type="EMBL" id="MBO0347819.1"/>
    </source>
</evidence>
<proteinExistence type="predicted"/>
<comment type="caution">
    <text evidence="1">The sequence shown here is derived from an EMBL/GenBank/DDBJ whole genome shotgun (WGS) entry which is preliminary data.</text>
</comment>
<dbReference type="Proteomes" id="UP000664844">
    <property type="component" value="Unassembled WGS sequence"/>
</dbReference>
<dbReference type="EMBL" id="JAFLQW010000042">
    <property type="protein sequence ID" value="MBO0347819.1"/>
    <property type="molecule type" value="Genomic_DNA"/>
</dbReference>